<dbReference type="GO" id="GO:0006412">
    <property type="term" value="P:translation"/>
    <property type="evidence" value="ECO:0007669"/>
    <property type="project" value="InterPro"/>
</dbReference>
<dbReference type="Pfam" id="PF05162">
    <property type="entry name" value="Ribosomal_L41"/>
    <property type="match status" value="1"/>
</dbReference>
<accession>A0A8H8DH97</accession>
<dbReference type="GO" id="GO:0005840">
    <property type="term" value="C:ribosome"/>
    <property type="evidence" value="ECO:0007669"/>
    <property type="project" value="UniProtKB-KW"/>
</dbReference>
<comment type="caution">
    <text evidence="6">The sequence shown here is derived from an EMBL/GenBank/DDBJ whole genome shotgun (WGS) entry which is preliminary data.</text>
</comment>
<evidence type="ECO:0000313" key="6">
    <source>
        <dbReference type="EMBL" id="KAG5457897.1"/>
    </source>
</evidence>
<comment type="similarity">
    <text evidence="3 4">Belongs to the eukaryotic ribosomal protein eS32 family.</text>
</comment>
<evidence type="ECO:0000256" key="3">
    <source>
        <dbReference type="ARBA" id="ARBA00043969"/>
    </source>
</evidence>
<feature type="region of interest" description="Disordered" evidence="5">
    <location>
        <begin position="105"/>
        <end position="149"/>
    </location>
</feature>
<evidence type="ECO:0000313" key="7">
    <source>
        <dbReference type="Proteomes" id="UP000673691"/>
    </source>
</evidence>
<evidence type="ECO:0000256" key="2">
    <source>
        <dbReference type="ARBA" id="ARBA00023274"/>
    </source>
</evidence>
<dbReference type="GO" id="GO:1990904">
    <property type="term" value="C:ribonucleoprotein complex"/>
    <property type="evidence" value="ECO:0007669"/>
    <property type="project" value="UniProtKB-KW"/>
</dbReference>
<comment type="subunit">
    <text evidence="4">Component of the large ribosomal subunit.</text>
</comment>
<sequence>AHRGARGRSRGYGGFAPAGINTPFLPLVKSGQIRSINKPGFCRIKTLRRPVQNLSLPNSLATSVNLRVWGSFICQRAGGRRASGGGGKGRLVPRSKNGTFVFLRSRRRPPAASQTFPKTKKKGKMRAKWRKKRQRRLKRKRRKMRARSK</sequence>
<keyword evidence="1 4" id="KW-0689">Ribosomal protein</keyword>
<evidence type="ECO:0000256" key="4">
    <source>
        <dbReference type="RuleBase" id="RU368055"/>
    </source>
</evidence>
<protein>
    <recommendedName>
        <fullName evidence="4">60S ribosomal protein L41</fullName>
    </recommendedName>
</protein>
<dbReference type="GO" id="GO:0003735">
    <property type="term" value="F:structural constituent of ribosome"/>
    <property type="evidence" value="ECO:0007669"/>
    <property type="project" value="UniProtKB-UniRule"/>
</dbReference>
<organism evidence="6 7">
    <name type="scientific">Olpidium bornovanus</name>
    <dbReference type="NCBI Taxonomy" id="278681"/>
    <lineage>
        <taxon>Eukaryota</taxon>
        <taxon>Fungi</taxon>
        <taxon>Fungi incertae sedis</taxon>
        <taxon>Olpidiomycota</taxon>
        <taxon>Olpidiomycotina</taxon>
        <taxon>Olpidiomycetes</taxon>
        <taxon>Olpidiales</taxon>
        <taxon>Olpidiaceae</taxon>
        <taxon>Olpidium</taxon>
    </lineage>
</organism>
<dbReference type="EMBL" id="JAEFCI010009300">
    <property type="protein sequence ID" value="KAG5457897.1"/>
    <property type="molecule type" value="Genomic_DNA"/>
</dbReference>
<keyword evidence="2 4" id="KW-0687">Ribonucleoprotein</keyword>
<evidence type="ECO:0000256" key="5">
    <source>
        <dbReference type="SAM" id="MobiDB-lite"/>
    </source>
</evidence>
<gene>
    <name evidence="6" type="ORF">BJ554DRAFT_1982</name>
</gene>
<feature type="non-terminal residue" evidence="6">
    <location>
        <position position="1"/>
    </location>
</feature>
<reference evidence="6 7" key="1">
    <citation type="journal article" name="Sci. Rep.">
        <title>Genome-scale phylogenetic analyses confirm Olpidium as the closest living zoosporic fungus to the non-flagellated, terrestrial fungi.</title>
        <authorList>
            <person name="Chang Y."/>
            <person name="Rochon D."/>
            <person name="Sekimoto S."/>
            <person name="Wang Y."/>
            <person name="Chovatia M."/>
            <person name="Sandor L."/>
            <person name="Salamov A."/>
            <person name="Grigoriev I.V."/>
            <person name="Stajich J.E."/>
            <person name="Spatafora J.W."/>
        </authorList>
    </citation>
    <scope>NUCLEOTIDE SEQUENCE [LARGE SCALE GENOMIC DNA]</scope>
    <source>
        <strain evidence="6">S191</strain>
    </source>
</reference>
<feature type="compositionally biased region" description="Basic residues" evidence="5">
    <location>
        <begin position="118"/>
        <end position="149"/>
    </location>
</feature>
<dbReference type="AlphaFoldDB" id="A0A8H8DH97"/>
<name>A0A8H8DH97_9FUNG</name>
<dbReference type="InterPro" id="IPR007836">
    <property type="entry name" value="Ribosomal_eS32"/>
</dbReference>
<dbReference type="Proteomes" id="UP000673691">
    <property type="component" value="Unassembled WGS sequence"/>
</dbReference>
<keyword evidence="7" id="KW-1185">Reference proteome</keyword>
<proteinExistence type="inferred from homology"/>
<evidence type="ECO:0000256" key="1">
    <source>
        <dbReference type="ARBA" id="ARBA00022980"/>
    </source>
</evidence>